<dbReference type="InterPro" id="IPR010982">
    <property type="entry name" value="Lambda_DNA-bd_dom_sf"/>
</dbReference>
<dbReference type="CDD" id="cd00093">
    <property type="entry name" value="HTH_XRE"/>
    <property type="match status" value="1"/>
</dbReference>
<dbReference type="InterPro" id="IPR050807">
    <property type="entry name" value="TransReg_Diox_bact_type"/>
</dbReference>
<dbReference type="Gene3D" id="1.10.260.40">
    <property type="entry name" value="lambda repressor-like DNA-binding domains"/>
    <property type="match status" value="1"/>
</dbReference>
<sequence>MIGERIRNLREKKGLSMTELARRAGVSKSYLSYIERNVQKNPSLQFLSKIALTLDTTIEFLLGEDTTDASEVLDQEWAFLLQQAIDEGLSKEDFEEFQEFLRFRKWKIEQDGLDHRSKLK</sequence>
<dbReference type="PANTHER" id="PTHR46797:SF1">
    <property type="entry name" value="METHYLPHOSPHONATE SYNTHASE"/>
    <property type="match status" value="1"/>
</dbReference>
<evidence type="ECO:0000313" key="4">
    <source>
        <dbReference type="EMBL" id="MFC5464796.1"/>
    </source>
</evidence>
<dbReference type="PROSITE" id="PS50943">
    <property type="entry name" value="HTH_CROC1"/>
    <property type="match status" value="1"/>
</dbReference>
<dbReference type="SUPFAM" id="SSF47406">
    <property type="entry name" value="SinR repressor dimerisation domain-like"/>
    <property type="match status" value="1"/>
</dbReference>
<dbReference type="InterPro" id="IPR001387">
    <property type="entry name" value="Cro/C1-type_HTH"/>
</dbReference>
<keyword evidence="5" id="KW-1185">Reference proteome</keyword>
<dbReference type="SUPFAM" id="SSF47413">
    <property type="entry name" value="lambda repressor-like DNA-binding domains"/>
    <property type="match status" value="1"/>
</dbReference>
<evidence type="ECO:0000313" key="5">
    <source>
        <dbReference type="Proteomes" id="UP001596147"/>
    </source>
</evidence>
<dbReference type="InterPro" id="IPR036281">
    <property type="entry name" value="SinR/SinI_dimer_dom_sf"/>
</dbReference>
<reference evidence="5" key="1">
    <citation type="journal article" date="2019" name="Int. J. Syst. Evol. Microbiol.">
        <title>The Global Catalogue of Microorganisms (GCM) 10K type strain sequencing project: providing services to taxonomists for standard genome sequencing and annotation.</title>
        <authorList>
            <consortium name="The Broad Institute Genomics Platform"/>
            <consortium name="The Broad Institute Genome Sequencing Center for Infectious Disease"/>
            <person name="Wu L."/>
            <person name="Ma J."/>
        </authorList>
    </citation>
    <scope>NUCLEOTIDE SEQUENCE [LARGE SCALE GENOMIC DNA]</scope>
    <source>
        <strain evidence="5">CGMCC 1.12237</strain>
    </source>
</reference>
<feature type="domain" description="Sin" evidence="3">
    <location>
        <begin position="64"/>
        <end position="102"/>
    </location>
</feature>
<dbReference type="PROSITE" id="PS51500">
    <property type="entry name" value="SIN"/>
    <property type="match status" value="1"/>
</dbReference>
<dbReference type="Pfam" id="PF08671">
    <property type="entry name" value="SinI"/>
    <property type="match status" value="1"/>
</dbReference>
<dbReference type="PANTHER" id="PTHR46797">
    <property type="entry name" value="HTH-TYPE TRANSCRIPTIONAL REGULATOR"/>
    <property type="match status" value="1"/>
</dbReference>
<evidence type="ECO:0000259" key="3">
    <source>
        <dbReference type="PROSITE" id="PS51500"/>
    </source>
</evidence>
<dbReference type="SMART" id="SM00530">
    <property type="entry name" value="HTH_XRE"/>
    <property type="match status" value="1"/>
</dbReference>
<name>A0ABW0LJ14_9BACI</name>
<accession>A0ABW0LJ14</accession>
<gene>
    <name evidence="4" type="ORF">ACFPM4_08520</name>
</gene>
<dbReference type="Proteomes" id="UP001596147">
    <property type="component" value="Unassembled WGS sequence"/>
</dbReference>
<dbReference type="InterPro" id="IPR010981">
    <property type="entry name" value="SinR/SinI_dimer_dom"/>
</dbReference>
<feature type="domain" description="HTH cro/C1-type" evidence="2">
    <location>
        <begin position="6"/>
        <end position="61"/>
    </location>
</feature>
<protein>
    <submittedName>
        <fullName evidence="4">Helix-turn-helix domain-containing protein</fullName>
    </submittedName>
</protein>
<comment type="caution">
    <text evidence="4">The sequence shown here is derived from an EMBL/GenBank/DDBJ whole genome shotgun (WGS) entry which is preliminary data.</text>
</comment>
<dbReference type="Pfam" id="PF01381">
    <property type="entry name" value="HTH_3"/>
    <property type="match status" value="1"/>
</dbReference>
<dbReference type="RefSeq" id="WP_382350163.1">
    <property type="nucleotide sequence ID" value="NZ_JBHSMC010000011.1"/>
</dbReference>
<proteinExistence type="predicted"/>
<evidence type="ECO:0000256" key="1">
    <source>
        <dbReference type="ARBA" id="ARBA00023125"/>
    </source>
</evidence>
<organism evidence="4 5">
    <name type="scientific">Lederbergia graminis</name>
    <dbReference type="NCBI Taxonomy" id="735518"/>
    <lineage>
        <taxon>Bacteria</taxon>
        <taxon>Bacillati</taxon>
        <taxon>Bacillota</taxon>
        <taxon>Bacilli</taxon>
        <taxon>Bacillales</taxon>
        <taxon>Bacillaceae</taxon>
        <taxon>Lederbergia</taxon>
    </lineage>
</organism>
<dbReference type="EMBL" id="JBHSMC010000011">
    <property type="protein sequence ID" value="MFC5464796.1"/>
    <property type="molecule type" value="Genomic_DNA"/>
</dbReference>
<evidence type="ECO:0000259" key="2">
    <source>
        <dbReference type="PROSITE" id="PS50943"/>
    </source>
</evidence>
<keyword evidence="1" id="KW-0238">DNA-binding</keyword>